<evidence type="ECO:0000256" key="7">
    <source>
        <dbReference type="ARBA" id="ARBA00022832"/>
    </source>
</evidence>
<dbReference type="Pfam" id="PF02801">
    <property type="entry name" value="Ketoacyl-synt_C"/>
    <property type="match status" value="1"/>
</dbReference>
<dbReference type="PROSITE" id="PS00606">
    <property type="entry name" value="KS3_1"/>
    <property type="match status" value="1"/>
</dbReference>
<organism evidence="15 16">
    <name type="scientific">Candidatus Enterovibrio escicola</name>
    <dbReference type="NCBI Taxonomy" id="1927127"/>
    <lineage>
        <taxon>Bacteria</taxon>
        <taxon>Pseudomonadati</taxon>
        <taxon>Pseudomonadota</taxon>
        <taxon>Gammaproteobacteria</taxon>
        <taxon>Vibrionales</taxon>
        <taxon>Vibrionaceae</taxon>
        <taxon>Enterovibrio</taxon>
    </lineage>
</organism>
<evidence type="ECO:0000256" key="4">
    <source>
        <dbReference type="ARBA" id="ARBA00014657"/>
    </source>
</evidence>
<dbReference type="InterPro" id="IPR017568">
    <property type="entry name" value="3-oxoacyl-ACP_synth-2"/>
</dbReference>
<evidence type="ECO:0000256" key="10">
    <source>
        <dbReference type="ARBA" id="ARBA00023315"/>
    </source>
</evidence>
<keyword evidence="16" id="KW-1185">Reference proteome</keyword>
<evidence type="ECO:0000256" key="13">
    <source>
        <dbReference type="RuleBase" id="RU003694"/>
    </source>
</evidence>
<dbReference type="NCBIfam" id="NF004970">
    <property type="entry name" value="PRK06333.1"/>
    <property type="match status" value="1"/>
</dbReference>
<dbReference type="EMBL" id="NBYY01000008">
    <property type="protein sequence ID" value="PCS23976.1"/>
    <property type="molecule type" value="Genomic_DNA"/>
</dbReference>
<gene>
    <name evidence="15" type="ORF">BTN49_0342</name>
</gene>
<dbReference type="CDD" id="cd00834">
    <property type="entry name" value="KAS_I_II"/>
    <property type="match status" value="1"/>
</dbReference>
<comment type="pathway">
    <text evidence="1 11">Lipid metabolism; fatty acid biosynthesis.</text>
</comment>
<evidence type="ECO:0000256" key="8">
    <source>
        <dbReference type="ARBA" id="ARBA00023098"/>
    </source>
</evidence>
<evidence type="ECO:0000256" key="5">
    <source>
        <dbReference type="ARBA" id="ARBA00022516"/>
    </source>
</evidence>
<proteinExistence type="inferred from homology"/>
<dbReference type="GO" id="GO:0006633">
    <property type="term" value="P:fatty acid biosynthetic process"/>
    <property type="evidence" value="ECO:0007669"/>
    <property type="project" value="UniProtKB-UniPathway"/>
</dbReference>
<keyword evidence="6 11" id="KW-0808">Transferase</keyword>
<evidence type="ECO:0000256" key="12">
    <source>
        <dbReference type="PIRSR" id="PIRSR000447-1"/>
    </source>
</evidence>
<sequence>MNIKKKKKRVVITGIGLVSPLAHTVGMSWERLINCVSGIKYLPEDICSNLSVKIGGLVPTVDQDKNGGLDLDKFITRKDKKKSDRFIHLALIAAAEAIKQAGISDLPDHSKFKTATIIGTGIGGFHAITNSVNLVHNDNNKRLSPFTIPSFLANLAAAHVSIKYGYKGILQAPVTACAASVQSIGDGFKSIMHSGMDIAVVGGAESCINSVSLNGFNAAKALSTNFNAIPQQASRPFDIKRDGFVMSEGAGVLVLEELDHAISRRVNILAEIVGYGTTSDAYHITSGPANGEGAARAMLIAIESAEIKPQNIDYVNAHSTSTPLGDLAELQALKLVFGLSNETSISSTKSSTGHLLGAAGAVAAIFTIKAINESIIPASLNIVELPEEAFGLHIVANKPIKKIINYAMVNGFGFGGVNASVILKSYDNDINN</sequence>
<reference evidence="16" key="1">
    <citation type="submission" date="2017-04" db="EMBL/GenBank/DDBJ databases">
        <title>Genome evolution of the luminous symbionts of deep sea anglerfish.</title>
        <authorList>
            <person name="Hendry T.A."/>
        </authorList>
    </citation>
    <scope>NUCLEOTIDE SEQUENCE [LARGE SCALE GENOMIC DNA]</scope>
    <source>
        <plasmid evidence="16">pmj1</plasmid>
    </source>
</reference>
<dbReference type="EC" id="2.3.1.179" evidence="3 11"/>
<dbReference type="AlphaFoldDB" id="A0A2A5T765"/>
<dbReference type="GeneID" id="66950627"/>
<evidence type="ECO:0000256" key="9">
    <source>
        <dbReference type="ARBA" id="ARBA00023160"/>
    </source>
</evidence>
<comment type="similarity">
    <text evidence="2 11 13">Belongs to the thiolase-like superfamily. Beta-ketoacyl-ACP synthases family.</text>
</comment>
<dbReference type="InterPro" id="IPR016039">
    <property type="entry name" value="Thiolase-like"/>
</dbReference>
<dbReference type="Gene3D" id="3.40.47.10">
    <property type="match status" value="1"/>
</dbReference>
<dbReference type="InterPro" id="IPR000794">
    <property type="entry name" value="Beta-ketoacyl_synthase"/>
</dbReference>
<keyword evidence="8" id="KW-0443">Lipid metabolism</keyword>
<dbReference type="SUPFAM" id="SSF53901">
    <property type="entry name" value="Thiolase-like"/>
    <property type="match status" value="2"/>
</dbReference>
<dbReference type="UniPathway" id="UPA00094"/>
<dbReference type="InterPro" id="IPR020841">
    <property type="entry name" value="PKS_Beta-ketoAc_synthase_dom"/>
</dbReference>
<dbReference type="InterPro" id="IPR018201">
    <property type="entry name" value="Ketoacyl_synth_AS"/>
</dbReference>
<keyword evidence="10 11" id="KW-0012">Acyltransferase</keyword>
<dbReference type="RefSeq" id="WP_097355515.1">
    <property type="nucleotide sequence ID" value="NZ_CAWNJE010000001.1"/>
</dbReference>
<name>A0A2A5T765_9GAMM</name>
<keyword evidence="7" id="KW-0276">Fatty acid metabolism</keyword>
<keyword evidence="5 11" id="KW-0444">Lipid biosynthesis</keyword>
<dbReference type="PANTHER" id="PTHR11712:SF321">
    <property type="entry name" value="3-OXOACYL-[ACYL-CARRIER-PROTEIN] SYNTHASE 2"/>
    <property type="match status" value="1"/>
</dbReference>
<evidence type="ECO:0000256" key="3">
    <source>
        <dbReference type="ARBA" id="ARBA00012356"/>
    </source>
</evidence>
<dbReference type="InterPro" id="IPR014030">
    <property type="entry name" value="Ketoacyl_synth_N"/>
</dbReference>
<keyword evidence="15" id="KW-0614">Plasmid</keyword>
<dbReference type="GO" id="GO:0004315">
    <property type="term" value="F:3-oxoacyl-[acyl-carrier-protein] synthase activity"/>
    <property type="evidence" value="ECO:0007669"/>
    <property type="project" value="UniProtKB-EC"/>
</dbReference>
<dbReference type="InterPro" id="IPR014031">
    <property type="entry name" value="Ketoacyl_synth_C"/>
</dbReference>
<evidence type="ECO:0000259" key="14">
    <source>
        <dbReference type="PROSITE" id="PS52004"/>
    </source>
</evidence>
<dbReference type="PANTHER" id="PTHR11712">
    <property type="entry name" value="POLYKETIDE SYNTHASE-RELATED"/>
    <property type="match status" value="1"/>
</dbReference>
<keyword evidence="9 11" id="KW-0275">Fatty acid biosynthesis</keyword>
<feature type="active site" description="For beta-ketoacyl synthase activity" evidence="12">
    <location>
        <position position="177"/>
    </location>
</feature>
<dbReference type="GO" id="GO:0005829">
    <property type="term" value="C:cytosol"/>
    <property type="evidence" value="ECO:0007669"/>
    <property type="project" value="TreeGrafter"/>
</dbReference>
<feature type="domain" description="Ketosynthase family 3 (KS3)" evidence="14">
    <location>
        <begin position="7"/>
        <end position="425"/>
    </location>
</feature>
<comment type="caution">
    <text evidence="15">The sequence shown here is derived from an EMBL/GenBank/DDBJ whole genome shotgun (WGS) entry which is preliminary data.</text>
</comment>
<geneLocation type="plasmid" evidence="16">
    <name>pmj1</name>
</geneLocation>
<dbReference type="PROSITE" id="PS52004">
    <property type="entry name" value="KS3_2"/>
    <property type="match status" value="1"/>
</dbReference>
<comment type="function">
    <text evidence="11">Involved in the type II fatty acid elongation cycle. Catalyzes the elongation of a wide range of acyl-ACP by the addition of two carbons from malonyl-ACP to an acyl acceptor. Can efficiently catalyze the conversion of palmitoleoyl-ACP (cis-hexadec-9-enoyl-ACP) to cis-vaccenoyl-ACP (cis-octadec-11-enoyl-ACP), an essential step in the thermal regulation of fatty acid composition.</text>
</comment>
<dbReference type="PIRSF" id="PIRSF000447">
    <property type="entry name" value="KAS_II"/>
    <property type="match status" value="1"/>
</dbReference>
<accession>A0A2A5T765</accession>
<evidence type="ECO:0000313" key="16">
    <source>
        <dbReference type="Proteomes" id="UP000219020"/>
    </source>
</evidence>
<evidence type="ECO:0000256" key="11">
    <source>
        <dbReference type="PIRNR" id="PIRNR000447"/>
    </source>
</evidence>
<dbReference type="FunFam" id="3.40.47.10:FF:000018">
    <property type="entry name" value="3-oxoacyl-[acyl-carrier-protein] synthase 2"/>
    <property type="match status" value="1"/>
</dbReference>
<dbReference type="Pfam" id="PF00109">
    <property type="entry name" value="ketoacyl-synt"/>
    <property type="match status" value="1"/>
</dbReference>
<comment type="catalytic activity">
    <reaction evidence="11">
        <text>(9Z)-hexadecenoyl-[ACP] + malonyl-[ACP] + H(+) = 3-oxo-(11Z)-octadecenoyl-[ACP] + holo-[ACP] + CO2</text>
        <dbReference type="Rhea" id="RHEA:55040"/>
        <dbReference type="Rhea" id="RHEA-COMP:9623"/>
        <dbReference type="Rhea" id="RHEA-COMP:9685"/>
        <dbReference type="Rhea" id="RHEA-COMP:10800"/>
        <dbReference type="Rhea" id="RHEA-COMP:14074"/>
        <dbReference type="ChEBI" id="CHEBI:15378"/>
        <dbReference type="ChEBI" id="CHEBI:16526"/>
        <dbReference type="ChEBI" id="CHEBI:64479"/>
        <dbReference type="ChEBI" id="CHEBI:78449"/>
        <dbReference type="ChEBI" id="CHEBI:83989"/>
        <dbReference type="ChEBI" id="CHEBI:138538"/>
        <dbReference type="EC" id="2.3.1.179"/>
    </reaction>
</comment>
<evidence type="ECO:0000256" key="1">
    <source>
        <dbReference type="ARBA" id="ARBA00005194"/>
    </source>
</evidence>
<evidence type="ECO:0000256" key="6">
    <source>
        <dbReference type="ARBA" id="ARBA00022679"/>
    </source>
</evidence>
<dbReference type="NCBIfam" id="NF005589">
    <property type="entry name" value="PRK07314.1"/>
    <property type="match status" value="1"/>
</dbReference>
<comment type="catalytic activity">
    <reaction evidence="11">
        <text>a fatty acyl-[ACP] + malonyl-[ACP] + H(+) = a 3-oxoacyl-[ACP] + holo-[ACP] + CO2</text>
        <dbReference type="Rhea" id="RHEA:22836"/>
        <dbReference type="Rhea" id="RHEA-COMP:9623"/>
        <dbReference type="Rhea" id="RHEA-COMP:9685"/>
        <dbReference type="Rhea" id="RHEA-COMP:9916"/>
        <dbReference type="Rhea" id="RHEA-COMP:14125"/>
        <dbReference type="ChEBI" id="CHEBI:15378"/>
        <dbReference type="ChEBI" id="CHEBI:16526"/>
        <dbReference type="ChEBI" id="CHEBI:64479"/>
        <dbReference type="ChEBI" id="CHEBI:78449"/>
        <dbReference type="ChEBI" id="CHEBI:78776"/>
        <dbReference type="ChEBI" id="CHEBI:138651"/>
    </reaction>
</comment>
<evidence type="ECO:0000256" key="2">
    <source>
        <dbReference type="ARBA" id="ARBA00008467"/>
    </source>
</evidence>
<dbReference type="Proteomes" id="UP000219020">
    <property type="component" value="Plasmid pMJ1"/>
</dbReference>
<evidence type="ECO:0000313" key="15">
    <source>
        <dbReference type="EMBL" id="PCS23976.1"/>
    </source>
</evidence>
<protein>
    <recommendedName>
        <fullName evidence="4 11">3-oxoacyl-[acyl-carrier-protein] synthase 2</fullName>
        <ecNumber evidence="3 11">2.3.1.179</ecNumber>
    </recommendedName>
</protein>
<dbReference type="SMART" id="SM00825">
    <property type="entry name" value="PKS_KS"/>
    <property type="match status" value="1"/>
</dbReference>